<dbReference type="GO" id="GO:0040029">
    <property type="term" value="P:epigenetic regulation of gene expression"/>
    <property type="evidence" value="ECO:0007669"/>
    <property type="project" value="TreeGrafter"/>
</dbReference>
<name>A0A285VCT2_9ACTN</name>
<dbReference type="EMBL" id="OBQI01000004">
    <property type="protein sequence ID" value="SOC50311.1"/>
    <property type="molecule type" value="Genomic_DNA"/>
</dbReference>
<dbReference type="PANTHER" id="PTHR10625:SF31">
    <property type="entry name" value="HISTONE DEACETYLASE DOMAIN-CONTAINING PROTEIN"/>
    <property type="match status" value="1"/>
</dbReference>
<organism evidence="3 4">
    <name type="scientific">Blastococcus aggregatus</name>
    <dbReference type="NCBI Taxonomy" id="38502"/>
    <lineage>
        <taxon>Bacteria</taxon>
        <taxon>Bacillati</taxon>
        <taxon>Actinomycetota</taxon>
        <taxon>Actinomycetes</taxon>
        <taxon>Geodermatophilales</taxon>
        <taxon>Geodermatophilaceae</taxon>
        <taxon>Blastococcus</taxon>
    </lineage>
</organism>
<dbReference type="Gene3D" id="3.40.800.20">
    <property type="entry name" value="Histone deacetylase domain"/>
    <property type="match status" value="1"/>
</dbReference>
<dbReference type="RefSeq" id="WP_097195856.1">
    <property type="nucleotide sequence ID" value="NZ_OBQI01000004.1"/>
</dbReference>
<dbReference type="GO" id="GO:0004407">
    <property type="term" value="F:histone deacetylase activity"/>
    <property type="evidence" value="ECO:0007669"/>
    <property type="project" value="TreeGrafter"/>
</dbReference>
<proteinExistence type="inferred from homology"/>
<feature type="domain" description="Histone deacetylase" evidence="2">
    <location>
        <begin position="39"/>
        <end position="324"/>
    </location>
</feature>
<dbReference type="InterPro" id="IPR000286">
    <property type="entry name" value="HDACs"/>
</dbReference>
<dbReference type="Proteomes" id="UP000219435">
    <property type="component" value="Unassembled WGS sequence"/>
</dbReference>
<dbReference type="InterPro" id="IPR037138">
    <property type="entry name" value="His_deacetylse_dom_sf"/>
</dbReference>
<gene>
    <name evidence="3" type="ORF">SAMN05660748_3058</name>
</gene>
<accession>A0A285VCT2</accession>
<dbReference type="InterPro" id="IPR023801">
    <property type="entry name" value="His_deacetylse_dom"/>
</dbReference>
<keyword evidence="4" id="KW-1185">Reference proteome</keyword>
<dbReference type="CDD" id="cd09996">
    <property type="entry name" value="HDAC_classII_1"/>
    <property type="match status" value="1"/>
</dbReference>
<dbReference type="GO" id="GO:0005737">
    <property type="term" value="C:cytoplasm"/>
    <property type="evidence" value="ECO:0007669"/>
    <property type="project" value="TreeGrafter"/>
</dbReference>
<evidence type="ECO:0000256" key="1">
    <source>
        <dbReference type="ARBA" id="ARBA00005947"/>
    </source>
</evidence>
<evidence type="ECO:0000259" key="2">
    <source>
        <dbReference type="Pfam" id="PF00850"/>
    </source>
</evidence>
<dbReference type="AlphaFoldDB" id="A0A285VCT2"/>
<dbReference type="PRINTS" id="PR01270">
    <property type="entry name" value="HDASUPER"/>
</dbReference>
<evidence type="ECO:0000313" key="3">
    <source>
        <dbReference type="EMBL" id="SOC50311.1"/>
    </source>
</evidence>
<comment type="similarity">
    <text evidence="1">Belongs to the histone deacetylase family.</text>
</comment>
<protein>
    <submittedName>
        <fullName evidence="3">Acetoin utilization deacetylase AcuC</fullName>
    </submittedName>
</protein>
<dbReference type="OrthoDB" id="9808367at2"/>
<dbReference type="Pfam" id="PF00850">
    <property type="entry name" value="Hist_deacetyl"/>
    <property type="match status" value="1"/>
</dbReference>
<sequence length="372" mass="39363">MTTGYLWHPLYGWNDTGSGSLTPADPAVGLQPVGHHFAHPDNKRRMHELVEVSGLLDQLHRVPARPAKRAEILRVHTEEHHDRIVAESALPKGGDAGDGVSPFGKGGYEIAALAAGGALAMVDAVVRGEVDNGFALVNPCGHHAVPETGMGFCVFNNVAVAVRHAQEVLGVERIAVVDWDVHHGNGTQAVFWEDPRVLTVSMHQDRLYPPRGGTVGERGGGAGLYTNLNVPRPPGTGDAGYVDAMDAVIVPALRAFQPDLVVVACGFDPSYFDPLAHTMVSAAGFATLTERVMEAAAELCDGRLAMVQEGGYSIHYVAICGAITIATLAGVEPIADPYLALLADVYGIHALEEHQLASRKAAEVLVADIPGR</sequence>
<reference evidence="4" key="1">
    <citation type="submission" date="2017-08" db="EMBL/GenBank/DDBJ databases">
        <authorList>
            <person name="Varghese N."/>
            <person name="Submissions S."/>
        </authorList>
    </citation>
    <scope>NUCLEOTIDE SEQUENCE [LARGE SCALE GENOMIC DNA]</scope>
    <source>
        <strain evidence="4">DSM 4725</strain>
    </source>
</reference>
<dbReference type="SUPFAM" id="SSF52768">
    <property type="entry name" value="Arginase/deacetylase"/>
    <property type="match status" value="1"/>
</dbReference>
<dbReference type="PANTHER" id="PTHR10625">
    <property type="entry name" value="HISTONE DEACETYLASE HDAC1-RELATED"/>
    <property type="match status" value="1"/>
</dbReference>
<dbReference type="InterPro" id="IPR023696">
    <property type="entry name" value="Ureohydrolase_dom_sf"/>
</dbReference>
<evidence type="ECO:0000313" key="4">
    <source>
        <dbReference type="Proteomes" id="UP000219435"/>
    </source>
</evidence>